<evidence type="ECO:0000256" key="3">
    <source>
        <dbReference type="ARBA" id="ARBA00022833"/>
    </source>
</evidence>
<dbReference type="NCBIfam" id="TIGR02419">
    <property type="entry name" value="C4_traR_proteo"/>
    <property type="match status" value="1"/>
</dbReference>
<dbReference type="PROSITE" id="PS51128">
    <property type="entry name" value="ZF_DKSA_2"/>
    <property type="match status" value="1"/>
</dbReference>
<dbReference type="InterPro" id="IPR000962">
    <property type="entry name" value="Znf_DskA_TraR"/>
</dbReference>
<feature type="compositionally biased region" description="Basic and acidic residues" evidence="5">
    <location>
        <begin position="1"/>
        <end position="16"/>
    </location>
</feature>
<evidence type="ECO:0000313" key="8">
    <source>
        <dbReference type="Proteomes" id="UP000216164"/>
    </source>
</evidence>
<dbReference type="Pfam" id="PF01258">
    <property type="entry name" value="zf-dskA_traR"/>
    <property type="match status" value="1"/>
</dbReference>
<evidence type="ECO:0000256" key="5">
    <source>
        <dbReference type="SAM" id="MobiDB-lite"/>
    </source>
</evidence>
<keyword evidence="2" id="KW-0863">Zinc-finger</keyword>
<evidence type="ECO:0000259" key="6">
    <source>
        <dbReference type="Pfam" id="PF01258"/>
    </source>
</evidence>
<comment type="caution">
    <text evidence="7">The sequence shown here is derived from an EMBL/GenBank/DDBJ whole genome shotgun (WGS) entry which is preliminary data.</text>
</comment>
<dbReference type="PANTHER" id="PTHR38777">
    <property type="entry name" value="FELS-2 PROPHAGE PROTEIN"/>
    <property type="match status" value="1"/>
</dbReference>
<sequence length="70" mass="7922">MFDRATEAEEAHREAAIAHARAARRPQRESRTECLACEEPIPEGRRLAVPGCTHCIDCASRLEKRQHGIR</sequence>
<dbReference type="GO" id="GO:1900378">
    <property type="term" value="P:positive regulation of secondary metabolite biosynthetic process"/>
    <property type="evidence" value="ECO:0007669"/>
    <property type="project" value="TreeGrafter"/>
</dbReference>
<evidence type="ECO:0000256" key="2">
    <source>
        <dbReference type="ARBA" id="ARBA00022771"/>
    </source>
</evidence>
<dbReference type="GO" id="GO:0008270">
    <property type="term" value="F:zinc ion binding"/>
    <property type="evidence" value="ECO:0007669"/>
    <property type="project" value="UniProtKB-KW"/>
</dbReference>
<dbReference type="SUPFAM" id="SSF57716">
    <property type="entry name" value="Glucocorticoid receptor-like (DNA-binding domain)"/>
    <property type="match status" value="1"/>
</dbReference>
<reference evidence="7 8" key="1">
    <citation type="submission" date="2017-04" db="EMBL/GenBank/DDBJ databases">
        <title>Genome Announcement: Closed genomes of Ralstonia solanacearum strains K60, UW551, and UW700.</title>
        <authorList>
            <person name="Hayes M."/>
            <person name="Macintyre A.M."/>
            <person name="Allen C."/>
        </authorList>
    </citation>
    <scope>NUCLEOTIDE SEQUENCE [LARGE SCALE GENOMIC DNA]</scope>
    <source>
        <strain evidence="7 8">UW25</strain>
    </source>
</reference>
<evidence type="ECO:0000256" key="1">
    <source>
        <dbReference type="ARBA" id="ARBA00022723"/>
    </source>
</evidence>
<feature type="zinc finger region" description="dksA C4-type" evidence="4">
    <location>
        <begin position="34"/>
        <end position="58"/>
    </location>
</feature>
<proteinExistence type="predicted"/>
<organism evidence="7 8">
    <name type="scientific">Ralstonia solanacearum K60</name>
    <dbReference type="NCBI Taxonomy" id="1091042"/>
    <lineage>
        <taxon>Bacteria</taxon>
        <taxon>Pseudomonadati</taxon>
        <taxon>Pseudomonadota</taxon>
        <taxon>Betaproteobacteria</taxon>
        <taxon>Burkholderiales</taxon>
        <taxon>Burkholderiaceae</taxon>
        <taxon>Ralstonia</taxon>
        <taxon>Ralstonia solanacearum species complex</taxon>
    </lineage>
</organism>
<dbReference type="Gene3D" id="1.20.120.910">
    <property type="entry name" value="DksA, coiled-coil domain"/>
    <property type="match status" value="1"/>
</dbReference>
<accession>A0AAP8D5M1</accession>
<gene>
    <name evidence="7" type="ORF">B7R77_03000</name>
</gene>
<protein>
    <recommendedName>
        <fullName evidence="6">Zinc finger DksA/TraR C4-type domain-containing protein</fullName>
    </recommendedName>
</protein>
<dbReference type="Proteomes" id="UP000216164">
    <property type="component" value="Unassembled WGS sequence"/>
</dbReference>
<feature type="region of interest" description="Disordered" evidence="5">
    <location>
        <begin position="1"/>
        <end position="30"/>
    </location>
</feature>
<dbReference type="AlphaFoldDB" id="A0AAP8D5M1"/>
<evidence type="ECO:0000256" key="4">
    <source>
        <dbReference type="PROSITE-ProRule" id="PRU00510"/>
    </source>
</evidence>
<dbReference type="PANTHER" id="PTHR38777:SF1">
    <property type="entry name" value="DNAK SUPPRESSOR PROTEIN"/>
    <property type="match status" value="1"/>
</dbReference>
<dbReference type="InterPro" id="IPR012783">
    <property type="entry name" value="Znf_C4_TraR"/>
</dbReference>
<feature type="domain" description="Zinc finger DksA/TraR C4-type" evidence="6">
    <location>
        <begin position="32"/>
        <end position="64"/>
    </location>
</feature>
<keyword evidence="3" id="KW-0862">Zinc</keyword>
<keyword evidence="1" id="KW-0479">Metal-binding</keyword>
<dbReference type="EMBL" id="NCTK01000001">
    <property type="protein sequence ID" value="OYQ15006.1"/>
    <property type="molecule type" value="Genomic_DNA"/>
</dbReference>
<evidence type="ECO:0000313" key="7">
    <source>
        <dbReference type="EMBL" id="OYQ15006.1"/>
    </source>
</evidence>
<name>A0AAP8D5M1_RALSL</name>